<proteinExistence type="predicted"/>
<keyword evidence="2" id="KW-0067">ATP-binding</keyword>
<evidence type="ECO:0000256" key="1">
    <source>
        <dbReference type="ARBA" id="ARBA00022741"/>
    </source>
</evidence>
<gene>
    <name evidence="4" type="ORF">SAMN05443665_102130</name>
</gene>
<dbReference type="InterPro" id="IPR000792">
    <property type="entry name" value="Tscrpt_reg_LuxR_C"/>
</dbReference>
<dbReference type="Gene3D" id="1.10.10.10">
    <property type="entry name" value="Winged helix-like DNA-binding domain superfamily/Winged helix DNA-binding domain"/>
    <property type="match status" value="1"/>
</dbReference>
<dbReference type="Pfam" id="PF13191">
    <property type="entry name" value="AAA_16"/>
    <property type="match status" value="1"/>
</dbReference>
<evidence type="ECO:0000313" key="4">
    <source>
        <dbReference type="EMBL" id="SNT25777.1"/>
    </source>
</evidence>
<dbReference type="GO" id="GO:0005524">
    <property type="term" value="F:ATP binding"/>
    <property type="evidence" value="ECO:0007669"/>
    <property type="project" value="UniProtKB-KW"/>
</dbReference>
<dbReference type="GO" id="GO:0006355">
    <property type="term" value="P:regulation of DNA-templated transcription"/>
    <property type="evidence" value="ECO:0007669"/>
    <property type="project" value="InterPro"/>
</dbReference>
<dbReference type="SMART" id="SM00421">
    <property type="entry name" value="HTH_LUXR"/>
    <property type="match status" value="1"/>
</dbReference>
<evidence type="ECO:0000313" key="5">
    <source>
        <dbReference type="Proteomes" id="UP000198318"/>
    </source>
</evidence>
<keyword evidence="1" id="KW-0547">Nucleotide-binding</keyword>
<keyword evidence="5" id="KW-1185">Reference proteome</keyword>
<protein>
    <submittedName>
        <fullName evidence="4">Regulatory protein, luxR family</fullName>
    </submittedName>
</protein>
<dbReference type="InterPro" id="IPR041664">
    <property type="entry name" value="AAA_16"/>
</dbReference>
<evidence type="ECO:0000259" key="3">
    <source>
        <dbReference type="PROSITE" id="PS50043"/>
    </source>
</evidence>
<dbReference type="InterPro" id="IPR036388">
    <property type="entry name" value="WH-like_DNA-bd_sf"/>
</dbReference>
<dbReference type="Proteomes" id="UP000198318">
    <property type="component" value="Unassembled WGS sequence"/>
</dbReference>
<dbReference type="PROSITE" id="PS50043">
    <property type="entry name" value="HTH_LUXR_2"/>
    <property type="match status" value="1"/>
</dbReference>
<dbReference type="SUPFAM" id="SSF52540">
    <property type="entry name" value="P-loop containing nucleoside triphosphate hydrolases"/>
    <property type="match status" value="1"/>
</dbReference>
<dbReference type="GO" id="GO:0003677">
    <property type="term" value="F:DNA binding"/>
    <property type="evidence" value="ECO:0007669"/>
    <property type="project" value="InterPro"/>
</dbReference>
<dbReference type="InterPro" id="IPR016032">
    <property type="entry name" value="Sig_transdc_resp-reg_C-effctor"/>
</dbReference>
<dbReference type="InterPro" id="IPR027417">
    <property type="entry name" value="P-loop_NTPase"/>
</dbReference>
<dbReference type="PANTHER" id="PTHR16305">
    <property type="entry name" value="TESTICULAR SOLUBLE ADENYLYL CYCLASE"/>
    <property type="match status" value="1"/>
</dbReference>
<sequence>MLYGRNDEQARLSSLLDEARDHRRSAALLLRGEAGIGKSALLAEAAARAPRVLRATGVEAESGIAFAGLNQLLWPVRDRLAGLPEAPAAALRSALGETSAEPGRFATGLAVLALLADLAEDGPVLCVADDAHWLDTATVEALLFAARRLAAEGVVMLFAARDDAFTGTGLPELRLGRLGRDDAERLIASRGLPPVARERVLREAAGNPLALHEFAAAGERPPETTPLRVADRVLASFQEQIARLPEPTRTMLLIAAAEGRGHMPSLLAAAGTLGTGLADLEPAERARLVAVTGRSIEFRHPLIRAAAYQGATAARRVEAHRALAESATDLDCRARHRASAALAPDGDVAADLQEAAERARARAAYATAATLYRQAADLTPGRADRGARLGAAAALTLRAGRLDEAGDLAVHAEKLGAADRAALARVHAAVEYERGDPRAAARIMVDRAAGDERAEMLRVGAVYGWTSGELRAVRRAAELLPGDRTLRGLALLADGDYAGGLPLLTEQVAALRDGDGDRLRGARLALIAGADAAALELAAAEAAHCRRDGLAGELPGVLQILAQTQIAAGLHADAEATVAEAVALARDTGRPHGEGRLGAVLARVAAIEGDEARLRELTASAPPGLADAALALLDLGLGRYDEALRRLDEIANGPHRHAEILSAADQVEAAVRAGETTVARAAFARYRTWAEASKQPWALAVSLHCEALVTDTEELYAEAIRLHEQASRPFERARTELLYGEYLRRARRRSDARVPLRSAASIFERLHAAPWLERARAELRATGESGTAVPTAPDLLDRLTPQELQVVRLAAAGTSSREIATQLFLSPRTVEYHLYKAYPKLGISSRRELSHLALEPA</sequence>
<dbReference type="RefSeq" id="WP_089327884.1">
    <property type="nucleotide sequence ID" value="NZ_FZOR01000021.1"/>
</dbReference>
<dbReference type="Pfam" id="PF00196">
    <property type="entry name" value="GerE"/>
    <property type="match status" value="1"/>
</dbReference>
<reference evidence="4 5" key="1">
    <citation type="submission" date="2017-06" db="EMBL/GenBank/DDBJ databases">
        <authorList>
            <person name="Kim H.J."/>
            <person name="Triplett B.A."/>
        </authorList>
    </citation>
    <scope>NUCLEOTIDE SEQUENCE [LARGE SCALE GENOMIC DNA]</scope>
    <source>
        <strain evidence="4 5">DSM 44715</strain>
    </source>
</reference>
<accession>A0A239L579</accession>
<dbReference type="GO" id="GO:0004016">
    <property type="term" value="F:adenylate cyclase activity"/>
    <property type="evidence" value="ECO:0007669"/>
    <property type="project" value="TreeGrafter"/>
</dbReference>
<dbReference type="SUPFAM" id="SSF46894">
    <property type="entry name" value="C-terminal effector domain of the bipartite response regulators"/>
    <property type="match status" value="1"/>
</dbReference>
<dbReference type="CDD" id="cd06170">
    <property type="entry name" value="LuxR_C_like"/>
    <property type="match status" value="1"/>
</dbReference>
<dbReference type="PANTHER" id="PTHR16305:SF35">
    <property type="entry name" value="TRANSCRIPTIONAL ACTIVATOR DOMAIN"/>
    <property type="match status" value="1"/>
</dbReference>
<dbReference type="OrthoDB" id="483at2"/>
<dbReference type="GO" id="GO:0005737">
    <property type="term" value="C:cytoplasm"/>
    <property type="evidence" value="ECO:0007669"/>
    <property type="project" value="TreeGrafter"/>
</dbReference>
<feature type="domain" description="HTH luxR-type" evidence="3">
    <location>
        <begin position="792"/>
        <end position="857"/>
    </location>
</feature>
<dbReference type="AlphaFoldDB" id="A0A239L579"/>
<dbReference type="EMBL" id="FZOR01000021">
    <property type="protein sequence ID" value="SNT25777.1"/>
    <property type="molecule type" value="Genomic_DNA"/>
</dbReference>
<dbReference type="PRINTS" id="PR00038">
    <property type="entry name" value="HTHLUXR"/>
</dbReference>
<name>A0A239L579_9ACTN</name>
<evidence type="ECO:0000256" key="2">
    <source>
        <dbReference type="ARBA" id="ARBA00022840"/>
    </source>
</evidence>
<organism evidence="4 5">
    <name type="scientific">Actinomadura meyerae</name>
    <dbReference type="NCBI Taxonomy" id="240840"/>
    <lineage>
        <taxon>Bacteria</taxon>
        <taxon>Bacillati</taxon>
        <taxon>Actinomycetota</taxon>
        <taxon>Actinomycetes</taxon>
        <taxon>Streptosporangiales</taxon>
        <taxon>Thermomonosporaceae</taxon>
        <taxon>Actinomadura</taxon>
    </lineage>
</organism>